<dbReference type="InterPro" id="IPR003594">
    <property type="entry name" value="HATPase_dom"/>
</dbReference>
<dbReference type="GO" id="GO:0004674">
    <property type="term" value="F:protein serine/threonine kinase activity"/>
    <property type="evidence" value="ECO:0007669"/>
    <property type="project" value="UniProtKB-KW"/>
</dbReference>
<dbReference type="Pfam" id="PF13581">
    <property type="entry name" value="HATPase_c_2"/>
    <property type="match status" value="1"/>
</dbReference>
<organism evidence="3 4">
    <name type="scientific">Actinomadura rubrisoli</name>
    <dbReference type="NCBI Taxonomy" id="2530368"/>
    <lineage>
        <taxon>Bacteria</taxon>
        <taxon>Bacillati</taxon>
        <taxon>Actinomycetota</taxon>
        <taxon>Actinomycetes</taxon>
        <taxon>Streptosporangiales</taxon>
        <taxon>Thermomonosporaceae</taxon>
        <taxon>Actinomadura</taxon>
    </lineage>
</organism>
<dbReference type="PANTHER" id="PTHR35526">
    <property type="entry name" value="ANTI-SIGMA-F FACTOR RSBW-RELATED"/>
    <property type="match status" value="1"/>
</dbReference>
<comment type="caution">
    <text evidence="3">The sequence shown here is derived from an EMBL/GenBank/DDBJ whole genome shotgun (WGS) entry which is preliminary data.</text>
</comment>
<evidence type="ECO:0000313" key="4">
    <source>
        <dbReference type="Proteomes" id="UP000294513"/>
    </source>
</evidence>
<proteinExistence type="predicted"/>
<keyword evidence="3" id="KW-0547">Nucleotide-binding</keyword>
<dbReference type="InterPro" id="IPR050267">
    <property type="entry name" value="Anti-sigma-factor_SerPK"/>
</dbReference>
<dbReference type="InterPro" id="IPR036890">
    <property type="entry name" value="HATPase_C_sf"/>
</dbReference>
<dbReference type="SUPFAM" id="SSF55874">
    <property type="entry name" value="ATPase domain of HSP90 chaperone/DNA topoisomerase II/histidine kinase"/>
    <property type="match status" value="1"/>
</dbReference>
<gene>
    <name evidence="3" type="ORF">E1298_45260</name>
</gene>
<dbReference type="Proteomes" id="UP000294513">
    <property type="component" value="Unassembled WGS sequence"/>
</dbReference>
<feature type="domain" description="Histidine kinase/HSP90-like ATPase" evidence="2">
    <location>
        <begin position="19"/>
        <end position="129"/>
    </location>
</feature>
<evidence type="ECO:0000256" key="1">
    <source>
        <dbReference type="ARBA" id="ARBA00022527"/>
    </source>
</evidence>
<dbReference type="GO" id="GO:0005524">
    <property type="term" value="F:ATP binding"/>
    <property type="evidence" value="ECO:0007669"/>
    <property type="project" value="UniProtKB-KW"/>
</dbReference>
<dbReference type="EMBL" id="SMKU01000558">
    <property type="protein sequence ID" value="TDD61641.1"/>
    <property type="molecule type" value="Genomic_DNA"/>
</dbReference>
<evidence type="ECO:0000259" key="2">
    <source>
        <dbReference type="Pfam" id="PF13581"/>
    </source>
</evidence>
<keyword evidence="1" id="KW-0418">Kinase</keyword>
<evidence type="ECO:0000313" key="3">
    <source>
        <dbReference type="EMBL" id="TDD61641.1"/>
    </source>
</evidence>
<name>A0A4R4ZRM5_9ACTN</name>
<reference evidence="3 4" key="1">
    <citation type="submission" date="2019-03" db="EMBL/GenBank/DDBJ databases">
        <title>Draft genome sequences of novel Actinobacteria.</title>
        <authorList>
            <person name="Sahin N."/>
            <person name="Ay H."/>
            <person name="Saygin H."/>
        </authorList>
    </citation>
    <scope>NUCLEOTIDE SEQUENCE [LARGE SCALE GENOMIC DNA]</scope>
    <source>
        <strain evidence="3 4">H3C3</strain>
    </source>
</reference>
<protein>
    <submittedName>
        <fullName evidence="3">ATP-binding protein</fullName>
    </submittedName>
</protein>
<keyword evidence="1" id="KW-0808">Transferase</keyword>
<dbReference type="Gene3D" id="3.30.565.10">
    <property type="entry name" value="Histidine kinase-like ATPase, C-terminal domain"/>
    <property type="match status" value="1"/>
</dbReference>
<dbReference type="OrthoDB" id="3480774at2"/>
<dbReference type="AlphaFoldDB" id="A0A4R4ZRM5"/>
<sequence>MTTAAQDVQKVVMAHEFLSTPAAVGVTRSAAVRALIEWGLTEAQTEDFVLVVSELVTNAVNGRRHHMFKVRICEEVIGTLTVEVWDSVPEPPKRQPLNLHAENGRGLLIVEKLAAHYGWRPADEGKWVFAVLEVPPL</sequence>
<dbReference type="CDD" id="cd16936">
    <property type="entry name" value="HATPase_RsbW-like"/>
    <property type="match status" value="1"/>
</dbReference>
<keyword evidence="1" id="KW-0723">Serine/threonine-protein kinase</keyword>
<accession>A0A4R4ZRM5</accession>
<dbReference type="RefSeq" id="WP_131903540.1">
    <property type="nucleotide sequence ID" value="NZ_SMKU01000558.1"/>
</dbReference>
<keyword evidence="3" id="KW-0067">ATP-binding</keyword>
<dbReference type="PANTHER" id="PTHR35526:SF3">
    <property type="entry name" value="ANTI-SIGMA-F FACTOR RSBW"/>
    <property type="match status" value="1"/>
</dbReference>
<keyword evidence="4" id="KW-1185">Reference proteome</keyword>